<dbReference type="AlphaFoldDB" id="S4GC75"/>
<evidence type="ECO:0000313" key="1">
    <source>
        <dbReference type="EMBL" id="EPI45232.1"/>
    </source>
</evidence>
<proteinExistence type="predicted"/>
<dbReference type="EMBL" id="ATJJ01000156">
    <property type="protein sequence ID" value="EPI45232.1"/>
    <property type="molecule type" value="Genomic_DNA"/>
</dbReference>
<evidence type="ECO:0000313" key="2">
    <source>
        <dbReference type="Proteomes" id="UP000014521"/>
    </source>
</evidence>
<gene>
    <name evidence="1" type="ORF">HMPREF1581_01482</name>
</gene>
<comment type="caution">
    <text evidence="1">The sequence shown here is derived from an EMBL/GenBank/DDBJ whole genome shotgun (WGS) entry which is preliminary data.</text>
</comment>
<sequence>MSVSALRIAFSRYALSSKAGRRARVCFFFPAFVSISAHLVNKSKNTSPHLFTVLQNNNTVSTATNKN</sequence>
<reference evidence="1 2" key="1">
    <citation type="submission" date="2013-06" db="EMBL/GenBank/DDBJ databases">
        <authorList>
            <person name="Weinstock G."/>
            <person name="Sodergren E."/>
            <person name="Lobos E.A."/>
            <person name="Fulton L."/>
            <person name="Fulton R."/>
            <person name="Courtney L."/>
            <person name="Fronick C."/>
            <person name="O'Laughlin M."/>
            <person name="Godfrey J."/>
            <person name="Wilson R.M."/>
            <person name="Miner T."/>
            <person name="Farmer C."/>
            <person name="Delehaunty K."/>
            <person name="Cordes M."/>
            <person name="Minx P."/>
            <person name="Tomlinson C."/>
            <person name="Chen J."/>
            <person name="Wollam A."/>
            <person name="Pepin K.H."/>
            <person name="Bhonagiri V."/>
            <person name="Zhang X."/>
            <person name="Warren W."/>
            <person name="Mitreva M."/>
            <person name="Mardis E.R."/>
            <person name="Wilson R.K."/>
        </authorList>
    </citation>
    <scope>NUCLEOTIDE SEQUENCE [LARGE SCALE GENOMIC DNA]</scope>
    <source>
        <strain evidence="1 2">JCP8108</strain>
    </source>
</reference>
<name>S4GC75_GARVA</name>
<dbReference type="Proteomes" id="UP000014521">
    <property type="component" value="Unassembled WGS sequence"/>
</dbReference>
<protein>
    <submittedName>
        <fullName evidence="1">Uncharacterized protein</fullName>
    </submittedName>
</protein>
<dbReference type="HOGENOM" id="CLU_2806304_0_0_11"/>
<accession>S4GC75</accession>
<organism evidence="1 2">
    <name type="scientific">Gardnerella vaginalis JCP8108</name>
    <dbReference type="NCBI Taxonomy" id="1261066"/>
    <lineage>
        <taxon>Bacteria</taxon>
        <taxon>Bacillati</taxon>
        <taxon>Actinomycetota</taxon>
        <taxon>Actinomycetes</taxon>
        <taxon>Bifidobacteriales</taxon>
        <taxon>Bifidobacteriaceae</taxon>
        <taxon>Gardnerella</taxon>
    </lineage>
</organism>